<protein>
    <submittedName>
        <fullName evidence="2">Uncharacterized protein</fullName>
    </submittedName>
</protein>
<reference evidence="2" key="1">
    <citation type="submission" date="2022-07" db="EMBL/GenBank/DDBJ databases">
        <title>Genome Sequence of Leucocoprinus birnbaumii.</title>
        <authorList>
            <person name="Buettner E."/>
        </authorList>
    </citation>
    <scope>NUCLEOTIDE SEQUENCE</scope>
    <source>
        <strain evidence="2">VT141</strain>
    </source>
</reference>
<sequence length="447" mass="48944">MPSREIRPPSRSRLSLFFSSPGLPAMLDDTGDLATSPRTCSPVQHVASSEPPRQSRSSSVDQNDKSQRLSLYKARKLSRVIADFSGSLLDPFTSRKSTDDLRTARGKSKATLRRPATSHGHSHKSSLGGYSLYSFDSESSRPTSPTSPLPSLAQPISAMTMPTSEPKSPIEKTAQSTVILDPLSAPQIKPSIPPPPESLPLSPSRPGSSRGLSIAKRRRKSLNIIQLEDNATTNSASTRSRSLRITSLSRPTTPKSPSDLSVDMRDPPASPEGVRQHFVEVKRARKMTQLFGQELPPELVRVLDDRRNAQRPRRRAGSTASSTVDSSPSTPTHENIPNASEGENVMPTLPPTMPRVDFQERRRRVAKLSQFFGVNHSEIASSVVFTKPNHHPAVSIDELQKQVSISSEEPAEVGVKVIRPRRWGLGADMRDVEMSDAISKLRGLRAT</sequence>
<keyword evidence="3" id="KW-1185">Reference proteome</keyword>
<feature type="compositionally biased region" description="Low complexity" evidence="1">
    <location>
        <begin position="125"/>
        <end position="134"/>
    </location>
</feature>
<evidence type="ECO:0000256" key="1">
    <source>
        <dbReference type="SAM" id="MobiDB-lite"/>
    </source>
</evidence>
<organism evidence="2 3">
    <name type="scientific">Leucocoprinus birnbaumii</name>
    <dbReference type="NCBI Taxonomy" id="56174"/>
    <lineage>
        <taxon>Eukaryota</taxon>
        <taxon>Fungi</taxon>
        <taxon>Dikarya</taxon>
        <taxon>Basidiomycota</taxon>
        <taxon>Agaricomycotina</taxon>
        <taxon>Agaricomycetes</taxon>
        <taxon>Agaricomycetidae</taxon>
        <taxon>Agaricales</taxon>
        <taxon>Agaricineae</taxon>
        <taxon>Agaricaceae</taxon>
        <taxon>Leucocoprinus</taxon>
    </lineage>
</organism>
<feature type="compositionally biased region" description="Low complexity" evidence="1">
    <location>
        <begin position="199"/>
        <end position="214"/>
    </location>
</feature>
<comment type="caution">
    <text evidence="2">The sequence shown here is derived from an EMBL/GenBank/DDBJ whole genome shotgun (WGS) entry which is preliminary data.</text>
</comment>
<feature type="region of interest" description="Disordered" evidence="1">
    <location>
        <begin position="305"/>
        <end position="350"/>
    </location>
</feature>
<feature type="region of interest" description="Disordered" evidence="1">
    <location>
        <begin position="185"/>
        <end position="217"/>
    </location>
</feature>
<feature type="compositionally biased region" description="Low complexity" evidence="1">
    <location>
        <begin position="140"/>
        <end position="152"/>
    </location>
</feature>
<evidence type="ECO:0000313" key="3">
    <source>
        <dbReference type="Proteomes" id="UP001213000"/>
    </source>
</evidence>
<name>A0AAD5VS95_9AGAR</name>
<accession>A0AAD5VS95</accession>
<feature type="region of interest" description="Disordered" evidence="1">
    <location>
        <begin position="28"/>
        <end position="67"/>
    </location>
</feature>
<gene>
    <name evidence="2" type="ORF">NP233_g6414</name>
</gene>
<evidence type="ECO:0000313" key="2">
    <source>
        <dbReference type="EMBL" id="KAJ3567360.1"/>
    </source>
</evidence>
<feature type="compositionally biased region" description="Low complexity" evidence="1">
    <location>
        <begin position="48"/>
        <end position="59"/>
    </location>
</feature>
<proteinExistence type="predicted"/>
<dbReference type="EMBL" id="JANIEX010000418">
    <property type="protein sequence ID" value="KAJ3567360.1"/>
    <property type="molecule type" value="Genomic_DNA"/>
</dbReference>
<feature type="region of interest" description="Disordered" evidence="1">
    <location>
        <begin position="231"/>
        <end position="275"/>
    </location>
</feature>
<feature type="compositionally biased region" description="Low complexity" evidence="1">
    <location>
        <begin position="231"/>
        <end position="253"/>
    </location>
</feature>
<feature type="region of interest" description="Disordered" evidence="1">
    <location>
        <begin position="89"/>
        <end position="154"/>
    </location>
</feature>
<dbReference type="Proteomes" id="UP001213000">
    <property type="component" value="Unassembled WGS sequence"/>
</dbReference>
<dbReference type="AlphaFoldDB" id="A0AAD5VS95"/>
<feature type="compositionally biased region" description="Low complexity" evidence="1">
    <location>
        <begin position="318"/>
        <end position="332"/>
    </location>
</feature>